<evidence type="ECO:0000256" key="2">
    <source>
        <dbReference type="ARBA" id="ARBA00007165"/>
    </source>
</evidence>
<dbReference type="GeneID" id="60681842"/>
<comment type="caution">
    <text evidence="6">Lacks conserved residue(s) required for the propagation of feature annotation.</text>
</comment>
<accession>A0A368NY65</accession>
<organism evidence="7 8">
    <name type="scientific">Agrobacterium vitis</name>
    <name type="common">Rhizobium vitis</name>
    <dbReference type="NCBI Taxonomy" id="373"/>
    <lineage>
        <taxon>Bacteria</taxon>
        <taxon>Pseudomonadati</taxon>
        <taxon>Pseudomonadota</taxon>
        <taxon>Alphaproteobacteria</taxon>
        <taxon>Hyphomicrobiales</taxon>
        <taxon>Rhizobiaceae</taxon>
        <taxon>Rhizobium/Agrobacterium group</taxon>
        <taxon>Agrobacterium</taxon>
    </lineage>
</organism>
<feature type="transmembrane region" description="Helical" evidence="6">
    <location>
        <begin position="219"/>
        <end position="237"/>
    </location>
</feature>
<dbReference type="RefSeq" id="WP_081089120.1">
    <property type="nucleotide sequence ID" value="NZ_CP055265.1"/>
</dbReference>
<dbReference type="EMBL" id="QUSG01000001">
    <property type="protein sequence ID" value="KAA3531980.1"/>
    <property type="molecule type" value="Genomic_DNA"/>
</dbReference>
<sequence length="241" mass="26211">MAAMTRVRLAASGFLVLVALALLVSLGTWQMHRLAWKEGLIADIEARRHQPPASVEDIDALARTGGDVDYRAMTVSGTYLNDKERRFLATYDGDAGFYIYTPLQLADGHILFVNRGFVPEQKKEPSTRMGGQLLGLQRVTGLARAKLAEKPSRLVPDNDIAKNVFYWKDLDAMAASTGIDAAKVLPFFLDAGPSPVPGGLPIGGVTMIDLPNSHLQYALTWYGLALALAVIAVISVFRKKT</sequence>
<proteinExistence type="inferred from homology"/>
<evidence type="ECO:0000313" key="7">
    <source>
        <dbReference type="EMBL" id="KAA3531980.1"/>
    </source>
</evidence>
<name>A0A368NY65_AGRVI</name>
<evidence type="ECO:0000256" key="4">
    <source>
        <dbReference type="ARBA" id="ARBA00022989"/>
    </source>
</evidence>
<keyword evidence="6" id="KW-1003">Cell membrane</keyword>
<comment type="subcellular location">
    <subcellularLocation>
        <location evidence="6">Cell membrane</location>
        <topology evidence="6">Multi-pass membrane protein</topology>
    </subcellularLocation>
    <subcellularLocation>
        <location evidence="1">Membrane</location>
    </subcellularLocation>
</comment>
<dbReference type="PROSITE" id="PS50895">
    <property type="entry name" value="SURF1"/>
    <property type="match status" value="1"/>
</dbReference>
<dbReference type="PANTHER" id="PTHR23427:SF2">
    <property type="entry name" value="SURFEIT LOCUS PROTEIN 1"/>
    <property type="match status" value="1"/>
</dbReference>
<dbReference type="PANTHER" id="PTHR23427">
    <property type="entry name" value="SURFEIT LOCUS PROTEIN"/>
    <property type="match status" value="1"/>
</dbReference>
<keyword evidence="5 6" id="KW-0472">Membrane</keyword>
<evidence type="ECO:0000256" key="6">
    <source>
        <dbReference type="RuleBase" id="RU363076"/>
    </source>
</evidence>
<comment type="similarity">
    <text evidence="2 6">Belongs to the SURF1 family.</text>
</comment>
<dbReference type="GO" id="GO:0005886">
    <property type="term" value="C:plasma membrane"/>
    <property type="evidence" value="ECO:0007669"/>
    <property type="project" value="UniProtKB-SubCell"/>
</dbReference>
<dbReference type="AlphaFoldDB" id="A0A368NY65"/>
<dbReference type="InterPro" id="IPR002994">
    <property type="entry name" value="Surf1/Shy1"/>
</dbReference>
<dbReference type="CDD" id="cd06662">
    <property type="entry name" value="SURF1"/>
    <property type="match status" value="1"/>
</dbReference>
<dbReference type="InterPro" id="IPR045214">
    <property type="entry name" value="Surf1/Surf4"/>
</dbReference>
<keyword evidence="4 6" id="KW-1133">Transmembrane helix</keyword>
<dbReference type="OrthoDB" id="6079986at2"/>
<dbReference type="Pfam" id="PF02104">
    <property type="entry name" value="SURF1"/>
    <property type="match status" value="1"/>
</dbReference>
<gene>
    <name evidence="7" type="ORF">DXT89_00955</name>
</gene>
<evidence type="ECO:0000256" key="5">
    <source>
        <dbReference type="ARBA" id="ARBA00023136"/>
    </source>
</evidence>
<evidence type="ECO:0000256" key="3">
    <source>
        <dbReference type="ARBA" id="ARBA00022692"/>
    </source>
</evidence>
<comment type="caution">
    <text evidence="7">The sequence shown here is derived from an EMBL/GenBank/DDBJ whole genome shotgun (WGS) entry which is preliminary data.</text>
</comment>
<reference evidence="7 8" key="1">
    <citation type="submission" date="2018-08" db="EMBL/GenBank/DDBJ databases">
        <title>Genome sequencing of Agrobacterium vitis strain ICMP 10754.</title>
        <authorList>
            <person name="Visnovsky S.B."/>
            <person name="Pitman A.R."/>
        </authorList>
    </citation>
    <scope>NUCLEOTIDE SEQUENCE [LARGE SCALE GENOMIC DNA]</scope>
    <source>
        <strain evidence="7 8">ICMP 10754</strain>
    </source>
</reference>
<keyword evidence="3 6" id="KW-0812">Transmembrane</keyword>
<protein>
    <recommendedName>
        <fullName evidence="6">SURF1-like protein</fullName>
    </recommendedName>
</protein>
<dbReference type="Proteomes" id="UP000436911">
    <property type="component" value="Unassembled WGS sequence"/>
</dbReference>
<evidence type="ECO:0000256" key="1">
    <source>
        <dbReference type="ARBA" id="ARBA00004370"/>
    </source>
</evidence>
<evidence type="ECO:0000313" key="8">
    <source>
        <dbReference type="Proteomes" id="UP000436911"/>
    </source>
</evidence>